<protein>
    <submittedName>
        <fullName evidence="1">Uncharacterized protein</fullName>
    </submittedName>
</protein>
<dbReference type="Proteomes" id="UP000663841">
    <property type="component" value="Unassembled WGS sequence"/>
</dbReference>
<comment type="caution">
    <text evidence="1">The sequence shown here is derived from an EMBL/GenBank/DDBJ whole genome shotgun (WGS) entry which is preliminary data.</text>
</comment>
<name>A0A8H3CFJ4_9AGAM</name>
<feature type="non-terminal residue" evidence="1">
    <location>
        <position position="1"/>
    </location>
</feature>
<evidence type="ECO:0000313" key="2">
    <source>
        <dbReference type="Proteomes" id="UP000663841"/>
    </source>
</evidence>
<proteinExistence type="predicted"/>
<dbReference type="AlphaFoldDB" id="A0A8H3CFJ4"/>
<accession>A0A8H3CFJ4</accession>
<dbReference type="EMBL" id="CAJMWW010000645">
    <property type="protein sequence ID" value="CAE6478594.1"/>
    <property type="molecule type" value="Genomic_DNA"/>
</dbReference>
<sequence>WVTKYEKLYFQFKAERLSVCTSTVHALLHVADGIEAMGPVWCYWAYPMERYCGSLLPAIRSRRHPFANIDRRVQDLAMLYHIQQLYHIDLDLSSRRRRLASSRRDHFGEYEHAELVSRQPDLPLIGDLYNKTMVCLNTRLGTHSDTLGQYIPQSVRQWGKVLRLGGGDLMVARDAIPLNNGYRDNSFIRYELLVDTLAHRRNAAPHFAPRMFYGQLRRIFLIELPAKAELGTTKAESIILVAVQQCKLMQLDRSLGTPYYKDMEPLEVIDLRSVQCAVGRVRDKRGFWGIVDRSGPLARAQFVNDEQEQEE</sequence>
<evidence type="ECO:0000313" key="1">
    <source>
        <dbReference type="EMBL" id="CAE6478594.1"/>
    </source>
</evidence>
<organism evidence="1 2">
    <name type="scientific">Rhizoctonia solani</name>
    <dbReference type="NCBI Taxonomy" id="456999"/>
    <lineage>
        <taxon>Eukaryota</taxon>
        <taxon>Fungi</taxon>
        <taxon>Dikarya</taxon>
        <taxon>Basidiomycota</taxon>
        <taxon>Agaricomycotina</taxon>
        <taxon>Agaricomycetes</taxon>
        <taxon>Cantharellales</taxon>
        <taxon>Ceratobasidiaceae</taxon>
        <taxon>Rhizoctonia</taxon>
    </lineage>
</organism>
<gene>
    <name evidence="1" type="ORF">RDB_LOCUS200254</name>
</gene>
<reference evidence="1" key="1">
    <citation type="submission" date="2021-01" db="EMBL/GenBank/DDBJ databases">
        <authorList>
            <person name="Kaushik A."/>
        </authorList>
    </citation>
    <scope>NUCLEOTIDE SEQUENCE</scope>
    <source>
        <strain evidence="1">AG3-T5</strain>
    </source>
</reference>